<keyword evidence="1" id="KW-1133">Transmembrane helix</keyword>
<feature type="transmembrane region" description="Helical" evidence="1">
    <location>
        <begin position="90"/>
        <end position="111"/>
    </location>
</feature>
<feature type="transmembrane region" description="Helical" evidence="1">
    <location>
        <begin position="35"/>
        <end position="51"/>
    </location>
</feature>
<evidence type="ECO:0000313" key="2">
    <source>
        <dbReference type="EMBL" id="QHU22989.1"/>
    </source>
</evidence>
<organism evidence="2">
    <name type="scientific">viral metagenome</name>
    <dbReference type="NCBI Taxonomy" id="1070528"/>
    <lineage>
        <taxon>unclassified sequences</taxon>
        <taxon>metagenomes</taxon>
        <taxon>organismal metagenomes</taxon>
    </lineage>
</organism>
<keyword evidence="1" id="KW-0472">Membrane</keyword>
<sequence>MKRALAFLILCLGLRLIIALIAKNLSIKELKLSSIPALILGLAFVSLYLFDLRKNGIEAGGKIWWNSYRPIHGMLFILYSIYAFKGEKNAYIVLLLDVFIGLFVWIHKYYLTKEFLHVDS</sequence>
<keyword evidence="1" id="KW-0812">Transmembrane</keyword>
<dbReference type="AlphaFoldDB" id="A0A6C0KZI8"/>
<evidence type="ECO:0000256" key="1">
    <source>
        <dbReference type="SAM" id="Phobius"/>
    </source>
</evidence>
<reference evidence="2" key="1">
    <citation type="journal article" date="2020" name="Nature">
        <title>Giant virus diversity and host interactions through global metagenomics.</title>
        <authorList>
            <person name="Schulz F."/>
            <person name="Roux S."/>
            <person name="Paez-Espino D."/>
            <person name="Jungbluth S."/>
            <person name="Walsh D.A."/>
            <person name="Denef V.J."/>
            <person name="McMahon K.D."/>
            <person name="Konstantinidis K.T."/>
            <person name="Eloe-Fadrosh E.A."/>
            <person name="Kyrpides N.C."/>
            <person name="Woyke T."/>
        </authorList>
    </citation>
    <scope>NUCLEOTIDE SEQUENCE</scope>
    <source>
        <strain evidence="2">GVMAG-S-ERX555907-63</strain>
    </source>
</reference>
<name>A0A6C0KZI8_9ZZZZ</name>
<protein>
    <submittedName>
        <fullName evidence="2">Uncharacterized protein</fullName>
    </submittedName>
</protein>
<accession>A0A6C0KZI8</accession>
<dbReference type="EMBL" id="MN741020">
    <property type="protein sequence ID" value="QHU22989.1"/>
    <property type="molecule type" value="Genomic_DNA"/>
</dbReference>
<proteinExistence type="predicted"/>